<keyword evidence="8" id="KW-0418">Kinase</keyword>
<sequence>MLKFSLIAPKTPKPVVLLVDDEPEILLALTDLLEDEFEIVATGNPFEALEIVKTNTTISVIISDQRMPGMNGDQFLTRARQFTSAPAIFLTGYADMEAVITALNQGRIMFFSHKPWEESMLLSMVRQAVGHFQMGQDLAVERVLMQGLLDNITEGLAFKDKRGCFIRLNEQAAQSFGLAAEECLGLTEEECQQKNRAALKRRVTYRVEHTDRIEEMVELSDASSDKALKWLHVLRINLSTMFKAGSFSVVIEHDVTEFRKLEIQLQQAEKMLALGTMAGGIAHDFNNILASLMGSLEMMEQLSCVHEEQGRILLKNAFSAAQKGSKLTQRLLSFSRQQEINLQNLDIVETLSRLHTLLEQAIMKRIEDRNKKTGTSAQVRLIYHLPQEGQGPYRAFTDQEQLEMALMNLCLNAVDAMPVGGEITLAVEKYTVQPNEQGQELLAGQYIMVSVTDTGMGMSEEVKSRIFEPFFTTKHGGDGTGLGLAIVYSFLKQQGGNISIKSEVGKGSCFQLFLPVTQNIREKFL</sequence>
<feature type="domain" description="PAS" evidence="7">
    <location>
        <begin position="141"/>
        <end position="185"/>
    </location>
</feature>
<dbReference type="InterPro" id="IPR036890">
    <property type="entry name" value="HATPase_C_sf"/>
</dbReference>
<dbReference type="InterPro" id="IPR003661">
    <property type="entry name" value="HisK_dim/P_dom"/>
</dbReference>
<dbReference type="InterPro" id="IPR011006">
    <property type="entry name" value="CheY-like_superfamily"/>
</dbReference>
<dbReference type="SUPFAM" id="SSF55874">
    <property type="entry name" value="ATPase domain of HSP90 chaperone/DNA topoisomerase II/histidine kinase"/>
    <property type="match status" value="1"/>
</dbReference>
<accession>A0A7H1NUX8</accession>
<dbReference type="Gene3D" id="1.10.287.130">
    <property type="match status" value="1"/>
</dbReference>
<dbReference type="SUPFAM" id="SSF52172">
    <property type="entry name" value="CheY-like"/>
    <property type="match status" value="1"/>
</dbReference>
<dbReference type="SMART" id="SM00387">
    <property type="entry name" value="HATPase_c"/>
    <property type="match status" value="1"/>
</dbReference>
<dbReference type="InterPro" id="IPR036097">
    <property type="entry name" value="HisK_dim/P_sf"/>
</dbReference>
<feature type="domain" description="Histidine kinase" evidence="5">
    <location>
        <begin position="280"/>
        <end position="518"/>
    </location>
</feature>
<gene>
    <name evidence="8" type="primary">rcsC_1</name>
    <name evidence="8" type="ORF">JGUZn3_23880</name>
</gene>
<reference evidence="8 9" key="1">
    <citation type="submission" date="2020-08" db="EMBL/GenBank/DDBJ databases">
        <title>Complete genome sequence of Entomobacter blattae G55GP.</title>
        <authorList>
            <person name="Poehlein A."/>
            <person name="Guzman J."/>
            <person name="Daniel R."/>
            <person name="Vilcinskas A."/>
        </authorList>
    </citation>
    <scope>NUCLEOTIDE SEQUENCE [LARGE SCALE GENOMIC DNA]</scope>
    <source>
        <strain evidence="8 9">G55GP</strain>
    </source>
</reference>
<dbReference type="EC" id="2.7.13.3" evidence="2"/>
<dbReference type="AlphaFoldDB" id="A0A7H1NUX8"/>
<dbReference type="InterPro" id="IPR004358">
    <property type="entry name" value="Sig_transdc_His_kin-like_C"/>
</dbReference>
<feature type="modified residue" description="4-aspartylphosphate" evidence="4">
    <location>
        <position position="64"/>
    </location>
</feature>
<dbReference type="SMART" id="SM00388">
    <property type="entry name" value="HisKA"/>
    <property type="match status" value="1"/>
</dbReference>
<evidence type="ECO:0000256" key="3">
    <source>
        <dbReference type="ARBA" id="ARBA00022553"/>
    </source>
</evidence>
<evidence type="ECO:0000259" key="6">
    <source>
        <dbReference type="PROSITE" id="PS50110"/>
    </source>
</evidence>
<organism evidence="8 9">
    <name type="scientific">Entomobacter blattae</name>
    <dbReference type="NCBI Taxonomy" id="2762277"/>
    <lineage>
        <taxon>Bacteria</taxon>
        <taxon>Pseudomonadati</taxon>
        <taxon>Pseudomonadota</taxon>
        <taxon>Alphaproteobacteria</taxon>
        <taxon>Acetobacterales</taxon>
        <taxon>Acetobacteraceae</taxon>
        <taxon>Entomobacter</taxon>
    </lineage>
</organism>
<dbReference type="PANTHER" id="PTHR43065:SF42">
    <property type="entry name" value="TWO-COMPONENT SENSOR PPRA"/>
    <property type="match status" value="1"/>
</dbReference>
<dbReference type="Pfam" id="PF02518">
    <property type="entry name" value="HATPase_c"/>
    <property type="match status" value="1"/>
</dbReference>
<evidence type="ECO:0000259" key="7">
    <source>
        <dbReference type="PROSITE" id="PS50112"/>
    </source>
</evidence>
<dbReference type="Gene3D" id="3.30.450.20">
    <property type="entry name" value="PAS domain"/>
    <property type="match status" value="1"/>
</dbReference>
<dbReference type="InterPro" id="IPR035965">
    <property type="entry name" value="PAS-like_dom_sf"/>
</dbReference>
<dbReference type="Proteomes" id="UP000516349">
    <property type="component" value="Chromosome"/>
</dbReference>
<keyword evidence="9" id="KW-1185">Reference proteome</keyword>
<dbReference type="SUPFAM" id="SSF47384">
    <property type="entry name" value="Homodimeric domain of signal transducing histidine kinase"/>
    <property type="match status" value="1"/>
</dbReference>
<dbReference type="KEGG" id="ebla:JGUZn3_23880"/>
<evidence type="ECO:0000256" key="2">
    <source>
        <dbReference type="ARBA" id="ARBA00012438"/>
    </source>
</evidence>
<dbReference type="Gene3D" id="3.30.565.10">
    <property type="entry name" value="Histidine kinase-like ATPase, C-terminal domain"/>
    <property type="match status" value="1"/>
</dbReference>
<dbReference type="SMART" id="SM00448">
    <property type="entry name" value="REC"/>
    <property type="match status" value="1"/>
</dbReference>
<feature type="domain" description="Response regulatory" evidence="6">
    <location>
        <begin position="15"/>
        <end position="129"/>
    </location>
</feature>
<dbReference type="InterPro" id="IPR005467">
    <property type="entry name" value="His_kinase_dom"/>
</dbReference>
<dbReference type="InterPro" id="IPR000014">
    <property type="entry name" value="PAS"/>
</dbReference>
<evidence type="ECO:0000313" key="8">
    <source>
        <dbReference type="EMBL" id="QNT79588.1"/>
    </source>
</evidence>
<keyword evidence="3 4" id="KW-0597">Phosphoprotein</keyword>
<evidence type="ECO:0000256" key="1">
    <source>
        <dbReference type="ARBA" id="ARBA00000085"/>
    </source>
</evidence>
<dbReference type="PROSITE" id="PS50110">
    <property type="entry name" value="RESPONSE_REGULATORY"/>
    <property type="match status" value="1"/>
</dbReference>
<dbReference type="EMBL" id="CP060244">
    <property type="protein sequence ID" value="QNT79588.1"/>
    <property type="molecule type" value="Genomic_DNA"/>
</dbReference>
<dbReference type="Pfam" id="PF00512">
    <property type="entry name" value="HisKA"/>
    <property type="match status" value="1"/>
</dbReference>
<comment type="catalytic activity">
    <reaction evidence="1">
        <text>ATP + protein L-histidine = ADP + protein N-phospho-L-histidine.</text>
        <dbReference type="EC" id="2.7.13.3"/>
    </reaction>
</comment>
<dbReference type="PROSITE" id="PS50112">
    <property type="entry name" value="PAS"/>
    <property type="match status" value="1"/>
</dbReference>
<evidence type="ECO:0000313" key="9">
    <source>
        <dbReference type="Proteomes" id="UP000516349"/>
    </source>
</evidence>
<evidence type="ECO:0000256" key="4">
    <source>
        <dbReference type="PROSITE-ProRule" id="PRU00169"/>
    </source>
</evidence>
<protein>
    <recommendedName>
        <fullName evidence="2">histidine kinase</fullName>
        <ecNumber evidence="2">2.7.13.3</ecNumber>
    </recommendedName>
</protein>
<dbReference type="InterPro" id="IPR001789">
    <property type="entry name" value="Sig_transdc_resp-reg_receiver"/>
</dbReference>
<dbReference type="SUPFAM" id="SSF55785">
    <property type="entry name" value="PYP-like sensor domain (PAS domain)"/>
    <property type="match status" value="1"/>
</dbReference>
<evidence type="ECO:0000259" key="5">
    <source>
        <dbReference type="PROSITE" id="PS50109"/>
    </source>
</evidence>
<dbReference type="Pfam" id="PF00072">
    <property type="entry name" value="Response_reg"/>
    <property type="match status" value="1"/>
</dbReference>
<proteinExistence type="predicted"/>
<dbReference type="PROSITE" id="PS50109">
    <property type="entry name" value="HIS_KIN"/>
    <property type="match status" value="1"/>
</dbReference>
<dbReference type="InterPro" id="IPR003594">
    <property type="entry name" value="HATPase_dom"/>
</dbReference>
<dbReference type="PRINTS" id="PR00344">
    <property type="entry name" value="BCTRLSENSOR"/>
</dbReference>
<dbReference type="Gene3D" id="3.40.50.2300">
    <property type="match status" value="1"/>
</dbReference>
<keyword evidence="8" id="KW-0808">Transferase</keyword>
<dbReference type="GO" id="GO:0000155">
    <property type="term" value="F:phosphorelay sensor kinase activity"/>
    <property type="evidence" value="ECO:0007669"/>
    <property type="project" value="InterPro"/>
</dbReference>
<dbReference type="PANTHER" id="PTHR43065">
    <property type="entry name" value="SENSOR HISTIDINE KINASE"/>
    <property type="match status" value="1"/>
</dbReference>
<name>A0A7H1NUX8_9PROT</name>
<dbReference type="RefSeq" id="WP_203413734.1">
    <property type="nucleotide sequence ID" value="NZ_CP060244.1"/>
</dbReference>